<evidence type="ECO:0000313" key="3">
    <source>
        <dbReference type="EMBL" id="GAA4030508.1"/>
    </source>
</evidence>
<feature type="domain" description="Outer membrane protein beta-barrel" evidence="2">
    <location>
        <begin position="211"/>
        <end position="342"/>
    </location>
</feature>
<accession>A0ABP7TSW0</accession>
<name>A0ABP7TSW0_9BACT</name>
<organism evidence="3 4">
    <name type="scientific">Hymenobacter glaciei</name>
    <dbReference type="NCBI Taxonomy" id="877209"/>
    <lineage>
        <taxon>Bacteria</taxon>
        <taxon>Pseudomonadati</taxon>
        <taxon>Bacteroidota</taxon>
        <taxon>Cytophagia</taxon>
        <taxon>Cytophagales</taxon>
        <taxon>Hymenobacteraceae</taxon>
        <taxon>Hymenobacter</taxon>
    </lineage>
</organism>
<dbReference type="Proteomes" id="UP001501469">
    <property type="component" value="Unassembled WGS sequence"/>
</dbReference>
<feature type="chain" id="PRO_5045077572" description="Outer membrane protein beta-barrel domain-containing protein" evidence="1">
    <location>
        <begin position="21"/>
        <end position="418"/>
    </location>
</feature>
<evidence type="ECO:0000259" key="2">
    <source>
        <dbReference type="Pfam" id="PF13568"/>
    </source>
</evidence>
<keyword evidence="1" id="KW-0732">Signal</keyword>
<dbReference type="RefSeq" id="WP_345051935.1">
    <property type="nucleotide sequence ID" value="NZ_BAABDK010000010.1"/>
</dbReference>
<sequence length="418" mass="46804">MLRTLTFCLALLVLPHLLHAQTNWRPGYIITLPGDTLRGTVDYSLSSRSAYECHFKASPSGEAAAYAPAQLRGYGFFYDRFYQSQRVLKLAIAGDTTTQVAFAEVLVQGAASLYRFAAGNTSEQYYVHRSAGPLQQLVQTSERVVENGRVFHREKALYRATFAEVFQGCPAVQFEVIKAPFNRNSMVQLVRHYNDCVGGPQVVSAVTASNRRSYLLLSAVAGGQLGTLDIETSFPKQHTILPANPSPVVGLALQQYLPLMGNRWSLRVELLYQRQHYEREFTGSNPYRTYSYQEHVRVQFDQLRVPIEVRFSPSSRRIKPFVALGASIGFALKNISESQYRYLPAVDYSPWQPIIQSRNLEQGVLLGVGAATQLANKRHVAAELRAERGNGFSAVVDIGTLVTRYSLLFSYDLSKQSR</sequence>
<comment type="caution">
    <text evidence="3">The sequence shown here is derived from an EMBL/GenBank/DDBJ whole genome shotgun (WGS) entry which is preliminary data.</text>
</comment>
<evidence type="ECO:0000256" key="1">
    <source>
        <dbReference type="SAM" id="SignalP"/>
    </source>
</evidence>
<dbReference type="InterPro" id="IPR025665">
    <property type="entry name" value="Beta-barrel_OMP_2"/>
</dbReference>
<protein>
    <recommendedName>
        <fullName evidence="2">Outer membrane protein beta-barrel domain-containing protein</fullName>
    </recommendedName>
</protein>
<proteinExistence type="predicted"/>
<dbReference type="EMBL" id="BAABDK010000010">
    <property type="protein sequence ID" value="GAA4030508.1"/>
    <property type="molecule type" value="Genomic_DNA"/>
</dbReference>
<keyword evidence="4" id="KW-1185">Reference proteome</keyword>
<gene>
    <name evidence="3" type="ORF">GCM10022409_13440</name>
</gene>
<feature type="signal peptide" evidence="1">
    <location>
        <begin position="1"/>
        <end position="20"/>
    </location>
</feature>
<evidence type="ECO:0000313" key="4">
    <source>
        <dbReference type="Proteomes" id="UP001501469"/>
    </source>
</evidence>
<dbReference type="Pfam" id="PF13568">
    <property type="entry name" value="OMP_b-brl_2"/>
    <property type="match status" value="1"/>
</dbReference>
<reference evidence="4" key="1">
    <citation type="journal article" date="2019" name="Int. J. Syst. Evol. Microbiol.">
        <title>The Global Catalogue of Microorganisms (GCM) 10K type strain sequencing project: providing services to taxonomists for standard genome sequencing and annotation.</title>
        <authorList>
            <consortium name="The Broad Institute Genomics Platform"/>
            <consortium name="The Broad Institute Genome Sequencing Center for Infectious Disease"/>
            <person name="Wu L."/>
            <person name="Ma J."/>
        </authorList>
    </citation>
    <scope>NUCLEOTIDE SEQUENCE [LARGE SCALE GENOMIC DNA]</scope>
    <source>
        <strain evidence="4">JCM 17225</strain>
    </source>
</reference>